<dbReference type="EMBL" id="AE000513">
    <property type="protein sequence ID" value="AAF09999.1"/>
    <property type="molecule type" value="Genomic_DNA"/>
</dbReference>
<evidence type="ECO:0000313" key="1">
    <source>
        <dbReference type="EMBL" id="AAF09999.1"/>
    </source>
</evidence>
<dbReference type="Proteomes" id="UP000002524">
    <property type="component" value="Chromosome 1"/>
</dbReference>
<reference evidence="1 2" key="1">
    <citation type="journal article" date="1999" name="Science">
        <title>Genome sequence of the radioresistant bacterium Deinococcus radiodurans R1.</title>
        <authorList>
            <person name="White O."/>
            <person name="Eisen J.A."/>
            <person name="Heidelberg J.F."/>
            <person name="Hickey E.K."/>
            <person name="Peterson J.D."/>
            <person name="Dodson R.J."/>
            <person name="Haft D.H."/>
            <person name="Gwinn M.L."/>
            <person name="Nelson W.C."/>
            <person name="Richardson D.L."/>
            <person name="Moffat K.S."/>
            <person name="Qin H."/>
            <person name="Jiang L."/>
            <person name="Pamphile W."/>
            <person name="Crosby M."/>
            <person name="Shen M."/>
            <person name="Vamathevan J.J."/>
            <person name="Lam P."/>
            <person name="McDonald L."/>
            <person name="Utterback T."/>
            <person name="Zalewski C."/>
            <person name="Makarova K.S."/>
            <person name="Aravind L."/>
            <person name="Daly M.J."/>
            <person name="Minton K.W."/>
            <person name="Fleischmann R.D."/>
            <person name="Ketchum K.A."/>
            <person name="Nelson K.E."/>
            <person name="Salzberg S."/>
            <person name="Smith H.O."/>
            <person name="Venter J.C."/>
            <person name="Fraser C.M."/>
        </authorList>
    </citation>
    <scope>NUCLEOTIDE SEQUENCE [LARGE SCALE GENOMIC DNA]</scope>
    <source>
        <strain evidence="2">ATCC 13939 / DSM 20539 / JCM 16871 / LMG 4051 / NBRC 15346 / NCIMB 9279 / R1 / VKM B-1422</strain>
    </source>
</reference>
<dbReference type="PaxDb" id="243230-DR_0418"/>
<evidence type="ECO:0000313" key="2">
    <source>
        <dbReference type="Proteomes" id="UP000002524"/>
    </source>
</evidence>
<name>Q9RX97_DEIRA</name>
<dbReference type="AlphaFoldDB" id="Q9RX97"/>
<dbReference type="KEGG" id="dra:DR_0418"/>
<dbReference type="PATRIC" id="fig|243230.17.peg.592"/>
<sequence length="85" mass="9385">MSDAEGGYTFPMTTLEARIENGKVVLTPEQAAELGLREGEVLPVTIAPHEAETEGNPFTRWIGTLPPLPDGEESARFYRRLRDGE</sequence>
<dbReference type="STRING" id="243230.DR_0418"/>
<dbReference type="EnsemblBacteria" id="AAF09999">
    <property type="protein sequence ID" value="AAF09999"/>
    <property type="gene ID" value="DR_0418"/>
</dbReference>
<evidence type="ECO:0008006" key="3">
    <source>
        <dbReference type="Google" id="ProtNLM"/>
    </source>
</evidence>
<protein>
    <recommendedName>
        <fullName evidence="3">SpoVT-AbrB domain-containing protein</fullName>
    </recommendedName>
</protein>
<dbReference type="HOGENOM" id="CLU_2507172_0_0_0"/>
<proteinExistence type="predicted"/>
<dbReference type="InParanoid" id="Q9RX97"/>
<dbReference type="PIR" id="C75523">
    <property type="entry name" value="C75523"/>
</dbReference>
<keyword evidence="2" id="KW-1185">Reference proteome</keyword>
<organism evidence="1 2">
    <name type="scientific">Deinococcus radiodurans (strain ATCC 13939 / DSM 20539 / JCM 16871 / CCUG 27074 / LMG 4051 / NBRC 15346 / NCIMB 9279 / VKM B-1422 / R1)</name>
    <dbReference type="NCBI Taxonomy" id="243230"/>
    <lineage>
        <taxon>Bacteria</taxon>
        <taxon>Thermotogati</taxon>
        <taxon>Deinococcota</taxon>
        <taxon>Deinococci</taxon>
        <taxon>Deinococcales</taxon>
        <taxon>Deinococcaceae</taxon>
        <taxon>Deinococcus</taxon>
    </lineage>
</organism>
<accession>Q9RX97</accession>
<gene>
    <name evidence="1" type="ordered locus">DR_0418</name>
</gene>
<dbReference type="OrthoDB" id="70048at2"/>